<protein>
    <submittedName>
        <fullName evidence="3">PAP2 superfamily protein</fullName>
    </submittedName>
</protein>
<evidence type="ECO:0000313" key="3">
    <source>
        <dbReference type="EMBL" id="TDS85453.1"/>
    </source>
</evidence>
<dbReference type="InterPro" id="IPR000326">
    <property type="entry name" value="PAP2/HPO"/>
</dbReference>
<accession>A0A4R7G2A8</accession>
<keyword evidence="4" id="KW-1185">Reference proteome</keyword>
<feature type="domain" description="Phosphatidic acid phosphatase type 2/haloperoxidase" evidence="2">
    <location>
        <begin position="96"/>
        <end position="201"/>
    </location>
</feature>
<feature type="transmembrane region" description="Helical" evidence="1">
    <location>
        <begin position="68"/>
        <end position="89"/>
    </location>
</feature>
<reference evidence="3 4" key="1">
    <citation type="submission" date="2019-03" db="EMBL/GenBank/DDBJ databases">
        <title>Genomic Encyclopedia of Type Strains, Phase III (KMG-III): the genomes of soil and plant-associated and newly described type strains.</title>
        <authorList>
            <person name="Whitman W."/>
        </authorList>
    </citation>
    <scope>NUCLEOTIDE SEQUENCE [LARGE SCALE GENOMIC DNA]</scope>
    <source>
        <strain evidence="3 4">DSM 27373</strain>
    </source>
</reference>
<feature type="transmembrane region" description="Helical" evidence="1">
    <location>
        <begin position="16"/>
        <end position="37"/>
    </location>
</feature>
<evidence type="ECO:0000313" key="4">
    <source>
        <dbReference type="Proteomes" id="UP000294506"/>
    </source>
</evidence>
<feature type="transmembrane region" description="Helical" evidence="1">
    <location>
        <begin position="190"/>
        <end position="207"/>
    </location>
</feature>
<dbReference type="Gene3D" id="1.20.144.10">
    <property type="entry name" value="Phosphatidic acid phosphatase type 2/haloperoxidase"/>
    <property type="match status" value="1"/>
</dbReference>
<dbReference type="AlphaFoldDB" id="A0A4R7G2A8"/>
<dbReference type="SUPFAM" id="SSF48317">
    <property type="entry name" value="Acid phosphatase/Vanadium-dependent haloperoxidase"/>
    <property type="match status" value="1"/>
</dbReference>
<feature type="transmembrane region" description="Helical" evidence="1">
    <location>
        <begin position="96"/>
        <end position="117"/>
    </location>
</feature>
<comment type="caution">
    <text evidence="3">The sequence shown here is derived from an EMBL/GenBank/DDBJ whole genome shotgun (WGS) entry which is preliminary data.</text>
</comment>
<feature type="transmembrane region" description="Helical" evidence="1">
    <location>
        <begin position="161"/>
        <end position="178"/>
    </location>
</feature>
<dbReference type="Pfam" id="PF01569">
    <property type="entry name" value="PAP2"/>
    <property type="match status" value="1"/>
</dbReference>
<keyword evidence="1" id="KW-0472">Membrane</keyword>
<gene>
    <name evidence="3" type="ORF">EV640_106100</name>
</gene>
<keyword evidence="1" id="KW-0812">Transmembrane</keyword>
<dbReference type="Proteomes" id="UP000294506">
    <property type="component" value="Unassembled WGS sequence"/>
</dbReference>
<feature type="transmembrane region" description="Helical" evidence="1">
    <location>
        <begin position="264"/>
        <end position="289"/>
    </location>
</feature>
<keyword evidence="1" id="KW-1133">Transmembrane helix</keyword>
<proteinExistence type="predicted"/>
<sequence>MHMSAARALRPPARRTGLWIIGILLCCAVFIAVYEYFVRSNSGQWVEYAMLDAAAERVTSLSERGFDLWWLSPVIIALPAVIFLVIVLARQRFLAALIAAGTVVGANLSTQVLKTLWLERPDLDNGVPYWTGNSLPSGHTTLAASMAVAVFLVSSPRQRPFVAVLAAFYAGLVGAYTFTETWHRPADVIAAYLVVAVWALIGGWLVMRTGPEWNTAVVDYEPETAPLAGLAWFLGVTLTVVAVLCFLFSGGWSGIALAGEEPSLWHWFAGLFFSIGPGFLMAAAGINLFGAETGRRQRGAPVPSPKGETVRYPIPPEFSELYRV</sequence>
<organism evidence="3 4">
    <name type="scientific">Nesterenkonia aurantiaca</name>
    <dbReference type="NCBI Taxonomy" id="1436010"/>
    <lineage>
        <taxon>Bacteria</taxon>
        <taxon>Bacillati</taxon>
        <taxon>Actinomycetota</taxon>
        <taxon>Actinomycetes</taxon>
        <taxon>Micrococcales</taxon>
        <taxon>Micrococcaceae</taxon>
        <taxon>Nesterenkonia</taxon>
    </lineage>
</organism>
<evidence type="ECO:0000259" key="2">
    <source>
        <dbReference type="Pfam" id="PF01569"/>
    </source>
</evidence>
<dbReference type="EMBL" id="SOAN01000006">
    <property type="protein sequence ID" value="TDS85453.1"/>
    <property type="molecule type" value="Genomic_DNA"/>
</dbReference>
<name>A0A4R7G2A8_9MICC</name>
<dbReference type="InterPro" id="IPR036938">
    <property type="entry name" value="PAP2/HPO_sf"/>
</dbReference>
<evidence type="ECO:0000256" key="1">
    <source>
        <dbReference type="SAM" id="Phobius"/>
    </source>
</evidence>
<feature type="transmembrane region" description="Helical" evidence="1">
    <location>
        <begin position="137"/>
        <end position="154"/>
    </location>
</feature>
<feature type="transmembrane region" description="Helical" evidence="1">
    <location>
        <begin position="227"/>
        <end position="252"/>
    </location>
</feature>